<dbReference type="PANTHER" id="PTHR23315:SF52">
    <property type="entry name" value="U-BOX DOMAIN-CONTAINING PROTEIN 10"/>
    <property type="match status" value="1"/>
</dbReference>
<reference evidence="7" key="1">
    <citation type="submission" date="2023-05" db="EMBL/GenBank/DDBJ databases">
        <authorList>
            <person name="Huff M."/>
        </authorList>
    </citation>
    <scope>NUCLEOTIDE SEQUENCE</scope>
</reference>
<organism evidence="7 8">
    <name type="scientific">Fraxinus pennsylvanica</name>
    <dbReference type="NCBI Taxonomy" id="56036"/>
    <lineage>
        <taxon>Eukaryota</taxon>
        <taxon>Viridiplantae</taxon>
        <taxon>Streptophyta</taxon>
        <taxon>Embryophyta</taxon>
        <taxon>Tracheophyta</taxon>
        <taxon>Spermatophyta</taxon>
        <taxon>Magnoliopsida</taxon>
        <taxon>eudicotyledons</taxon>
        <taxon>Gunneridae</taxon>
        <taxon>Pentapetalae</taxon>
        <taxon>asterids</taxon>
        <taxon>lamiids</taxon>
        <taxon>Lamiales</taxon>
        <taxon>Oleaceae</taxon>
        <taxon>Oleeae</taxon>
        <taxon>Fraxinus</taxon>
    </lineage>
</organism>
<dbReference type="SUPFAM" id="SSF57850">
    <property type="entry name" value="RING/U-box"/>
    <property type="match status" value="1"/>
</dbReference>
<dbReference type="SUPFAM" id="SSF48371">
    <property type="entry name" value="ARM repeat"/>
    <property type="match status" value="1"/>
</dbReference>
<dbReference type="GO" id="GO:0016567">
    <property type="term" value="P:protein ubiquitination"/>
    <property type="evidence" value="ECO:0007669"/>
    <property type="project" value="InterPro"/>
</dbReference>
<comment type="catalytic activity">
    <reaction evidence="1">
        <text>S-ubiquitinyl-[E2 ubiquitin-conjugating enzyme]-L-cysteine + [acceptor protein]-L-lysine = [E2 ubiquitin-conjugating enzyme]-L-cysteine + N(6)-ubiquitinyl-[acceptor protein]-L-lysine.</text>
        <dbReference type="EC" id="2.3.2.27"/>
    </reaction>
</comment>
<evidence type="ECO:0000313" key="8">
    <source>
        <dbReference type="Proteomes" id="UP000834106"/>
    </source>
</evidence>
<keyword evidence="5" id="KW-0833">Ubl conjugation pathway</keyword>
<dbReference type="Proteomes" id="UP000834106">
    <property type="component" value="Chromosome 5"/>
</dbReference>
<evidence type="ECO:0000256" key="4">
    <source>
        <dbReference type="ARBA" id="ARBA00022679"/>
    </source>
</evidence>
<dbReference type="GO" id="GO:0061630">
    <property type="term" value="F:ubiquitin protein ligase activity"/>
    <property type="evidence" value="ECO:0007669"/>
    <property type="project" value="UniProtKB-EC"/>
</dbReference>
<dbReference type="AlphaFoldDB" id="A0AAD1Z414"/>
<accession>A0AAD1Z414</accession>
<evidence type="ECO:0000256" key="3">
    <source>
        <dbReference type="ARBA" id="ARBA00012483"/>
    </source>
</evidence>
<dbReference type="InterPro" id="IPR016024">
    <property type="entry name" value="ARM-type_fold"/>
</dbReference>
<evidence type="ECO:0000256" key="5">
    <source>
        <dbReference type="ARBA" id="ARBA00022786"/>
    </source>
</evidence>
<comment type="pathway">
    <text evidence="2">Protein modification; protein ubiquitination.</text>
</comment>
<proteinExistence type="predicted"/>
<dbReference type="InterPro" id="IPR011989">
    <property type="entry name" value="ARM-like"/>
</dbReference>
<gene>
    <name evidence="7" type="ORF">FPE_LOCUS9388</name>
</gene>
<dbReference type="Gene3D" id="3.30.40.10">
    <property type="entry name" value="Zinc/RING finger domain, C3HC4 (zinc finger)"/>
    <property type="match status" value="1"/>
</dbReference>
<dbReference type="PANTHER" id="PTHR23315">
    <property type="entry name" value="U BOX DOMAIN-CONTAINING"/>
    <property type="match status" value="1"/>
</dbReference>
<name>A0AAD1Z414_9LAMI</name>
<keyword evidence="4" id="KW-0808">Transferase</keyword>
<dbReference type="Gene3D" id="1.25.10.10">
    <property type="entry name" value="Leucine-rich Repeat Variant"/>
    <property type="match status" value="1"/>
</dbReference>
<dbReference type="EMBL" id="OU503040">
    <property type="protein sequence ID" value="CAI9761958.1"/>
    <property type="molecule type" value="Genomic_DNA"/>
</dbReference>
<dbReference type="EC" id="2.3.2.27" evidence="3"/>
<evidence type="ECO:0000313" key="7">
    <source>
        <dbReference type="EMBL" id="CAI9761958.1"/>
    </source>
</evidence>
<dbReference type="InterPro" id="IPR013083">
    <property type="entry name" value="Znf_RING/FYVE/PHD"/>
</dbReference>
<evidence type="ECO:0000256" key="1">
    <source>
        <dbReference type="ARBA" id="ARBA00000900"/>
    </source>
</evidence>
<dbReference type="FunFam" id="1.25.10.10:FF:000343">
    <property type="entry name" value="RING-type E3 ubiquitin transferase"/>
    <property type="match status" value="1"/>
</dbReference>
<evidence type="ECO:0000256" key="2">
    <source>
        <dbReference type="ARBA" id="ARBA00004906"/>
    </source>
</evidence>
<keyword evidence="8" id="KW-1185">Reference proteome</keyword>
<dbReference type="Pfam" id="PF04564">
    <property type="entry name" value="U-box"/>
    <property type="match status" value="1"/>
</dbReference>
<sequence length="317" mass="35933">MEWAVIDSGRFLKWRSNFAVVDGGWFLKWQFDFVVVDGGFMCSRHCCNDEDLKWWAQICQSTIETCNLEIWWAIEFKLVGYINPFQLDNTFIGSLHVENTTNNDNEVRTKFEVPVGDSDSERIDNYASKCLDMNKKPESPVIPDDFLCLISLELMRDPVLWPQARLVNAGGFSRLTSEWKLTREERRCNCIIQLVHLSGGWHYYCPIKDATDSGNSTVDEALTILSVLASHHEAKAAFMKASTIPILIDLLQTGLPRNKENATSILLSLFKRDGENLACLSLLGAVIPLSGIAKKGIERAKRKATSLLEHLRKLQHV</sequence>
<evidence type="ECO:0000259" key="6">
    <source>
        <dbReference type="Pfam" id="PF04564"/>
    </source>
</evidence>
<protein>
    <recommendedName>
        <fullName evidence="3">RING-type E3 ubiquitin transferase</fullName>
        <ecNumber evidence="3">2.3.2.27</ecNumber>
    </recommendedName>
</protein>
<dbReference type="InterPro" id="IPR003613">
    <property type="entry name" value="Ubox_domain"/>
</dbReference>
<feature type="domain" description="U-box" evidence="6">
    <location>
        <begin position="142"/>
        <end position="164"/>
    </location>
</feature>